<sequence>MANSYLNGASSMIVSQGHLENRGNITVNHTTNTTGALSRKGREAKVLERLANHSPEAYWDRKDINPDRIEGTCDWFTSHRLFREWRDSNSSRMLWVSADPGCGKSVLARYLADNILRTDTTRTTCYFFFKDDFIDQKSIISALCCILHQLFMQRRDLLTETILEQFEGGGASFLSSFSQLWNTIIEAARDSNSGQIICILDAIDECEKDGRGQLSHALCKLYGAANSFNLKFLLLSRPYDDIRKSFQPLNVPGVPVIRLSGESEEEMEKISVEIDCFIEHRVKEIGDLLRLQSNEQMQLLQGLKRIPNRTYLWVYLTLKLIESDNNIDRLGISKALSQLPKSLNDVYNRILSRLESCDVEQARKLLQIVIAAERPLTLKEMNLALFLKETDKSYTNIEFQSEKRFAEYMRSLCGLFVIITDSRVYLLHQTAKEFLVRYEAPDPGLGHLEWKNSLYIAECHRTLTWICIHNLGFSEFDVPPPVTDEAFAEYVKDRVFLDYSAEHWTTHVRKAGLESDKTAKKVVIELCCAETTRCRTWFRKYWASINTPFPNGFNSLMILSYFGLSKAAEKWLRTNRDYASISTKDRLYGRSALSWAAGNGFRDVVKLLIRVSRRKGMWHLFSAKEQLECKDRYGRTPLFYAVWNRHVGIIEMLLRAGARTDTTDSTGGTPLSYAVSGGYQEITKLLGDPGAKVDSEATTRRTLLFSAVKRRDLDATRMLLGNGNLDPNIKDSVGRRALSYAIECGDVDMIEMLIHYDAHIEARYPNDGITLVTPLIRAVEIKNEKIVKMLIKNGADPNATDDAGCTPLFRAIHHRNERIAESLLKKRDVDRDLPDDEGRTPLLLAATQDDESSVALLLSYGSDPNIGDIHGRTPLSQASKSHNSNIVRMLLGCGAHVDSTLRTEHH</sequence>
<dbReference type="InterPro" id="IPR054471">
    <property type="entry name" value="GPIID_WHD"/>
</dbReference>
<dbReference type="Pfam" id="PF22939">
    <property type="entry name" value="WHD_GPIID"/>
    <property type="match status" value="1"/>
</dbReference>
<dbReference type="InterPro" id="IPR002110">
    <property type="entry name" value="Ankyrin_rpt"/>
</dbReference>
<protein>
    <recommendedName>
        <fullName evidence="8">NACHT domain-containing protein</fullName>
    </recommendedName>
</protein>
<evidence type="ECO:0000256" key="3">
    <source>
        <dbReference type="PROSITE-ProRule" id="PRU00023"/>
    </source>
</evidence>
<dbReference type="Pfam" id="PF13637">
    <property type="entry name" value="Ank_4"/>
    <property type="match status" value="1"/>
</dbReference>
<accession>A0AAV9WST4</accession>
<evidence type="ECO:0000313" key="7">
    <source>
        <dbReference type="Proteomes" id="UP001365542"/>
    </source>
</evidence>
<feature type="repeat" description="ANK" evidence="3">
    <location>
        <begin position="666"/>
        <end position="698"/>
    </location>
</feature>
<keyword evidence="7" id="KW-1185">Reference proteome</keyword>
<dbReference type="InterPro" id="IPR027417">
    <property type="entry name" value="P-loop_NTPase"/>
</dbReference>
<dbReference type="PRINTS" id="PR01415">
    <property type="entry name" value="ANKYRIN"/>
</dbReference>
<dbReference type="EMBL" id="JAVHJO010000019">
    <property type="protein sequence ID" value="KAK6523270.1"/>
    <property type="molecule type" value="Genomic_DNA"/>
</dbReference>
<feature type="repeat" description="ANK" evidence="3">
    <location>
        <begin position="633"/>
        <end position="665"/>
    </location>
</feature>
<evidence type="ECO:0000259" key="4">
    <source>
        <dbReference type="Pfam" id="PF22939"/>
    </source>
</evidence>
<gene>
    <name evidence="6" type="ORF">TWF694_006159</name>
</gene>
<feature type="domain" description="GPI inositol-deacylase winged helix" evidence="4">
    <location>
        <begin position="361"/>
        <end position="437"/>
    </location>
</feature>
<evidence type="ECO:0000259" key="5">
    <source>
        <dbReference type="Pfam" id="PF24883"/>
    </source>
</evidence>
<feature type="repeat" description="ANK" evidence="3">
    <location>
        <begin position="770"/>
        <end position="802"/>
    </location>
</feature>
<dbReference type="PROSITE" id="PS50088">
    <property type="entry name" value="ANK_REPEAT"/>
    <property type="match status" value="5"/>
</dbReference>
<dbReference type="Pfam" id="PF24883">
    <property type="entry name" value="NPHP3_N"/>
    <property type="match status" value="1"/>
</dbReference>
<dbReference type="SMART" id="SM00248">
    <property type="entry name" value="ANK"/>
    <property type="match status" value="9"/>
</dbReference>
<dbReference type="InterPro" id="IPR036770">
    <property type="entry name" value="Ankyrin_rpt-contain_sf"/>
</dbReference>
<name>A0AAV9WST4_9PEZI</name>
<dbReference type="PROSITE" id="PS50297">
    <property type="entry name" value="ANK_REP_REGION"/>
    <property type="match status" value="5"/>
</dbReference>
<evidence type="ECO:0000256" key="1">
    <source>
        <dbReference type="ARBA" id="ARBA00022737"/>
    </source>
</evidence>
<feature type="domain" description="Nephrocystin 3-like N-terminal" evidence="5">
    <location>
        <begin position="71"/>
        <end position="237"/>
    </location>
</feature>
<feature type="repeat" description="ANK" evidence="3">
    <location>
        <begin position="837"/>
        <end position="869"/>
    </location>
</feature>
<feature type="repeat" description="ANK" evidence="3">
    <location>
        <begin position="870"/>
        <end position="902"/>
    </location>
</feature>
<evidence type="ECO:0000313" key="6">
    <source>
        <dbReference type="EMBL" id="KAK6523270.1"/>
    </source>
</evidence>
<reference evidence="6 7" key="1">
    <citation type="submission" date="2019-10" db="EMBL/GenBank/DDBJ databases">
        <authorList>
            <person name="Palmer J.M."/>
        </authorList>
    </citation>
    <scope>NUCLEOTIDE SEQUENCE [LARGE SCALE GENOMIC DNA]</scope>
    <source>
        <strain evidence="6 7">TWF694</strain>
    </source>
</reference>
<dbReference type="InterPro" id="IPR056884">
    <property type="entry name" value="NPHP3-like_N"/>
</dbReference>
<dbReference type="Gene3D" id="3.40.50.300">
    <property type="entry name" value="P-loop containing nucleotide triphosphate hydrolases"/>
    <property type="match status" value="1"/>
</dbReference>
<dbReference type="AlphaFoldDB" id="A0AAV9WST4"/>
<proteinExistence type="predicted"/>
<dbReference type="Proteomes" id="UP001365542">
    <property type="component" value="Unassembled WGS sequence"/>
</dbReference>
<dbReference type="Pfam" id="PF12796">
    <property type="entry name" value="Ank_2"/>
    <property type="match status" value="3"/>
</dbReference>
<dbReference type="PANTHER" id="PTHR24198:SF165">
    <property type="entry name" value="ANKYRIN REPEAT-CONTAINING PROTEIN-RELATED"/>
    <property type="match status" value="1"/>
</dbReference>
<dbReference type="SUPFAM" id="SSF48403">
    <property type="entry name" value="Ankyrin repeat"/>
    <property type="match status" value="1"/>
</dbReference>
<keyword evidence="1" id="KW-0677">Repeat</keyword>
<evidence type="ECO:0008006" key="8">
    <source>
        <dbReference type="Google" id="ProtNLM"/>
    </source>
</evidence>
<keyword evidence="2 3" id="KW-0040">ANK repeat</keyword>
<evidence type="ECO:0000256" key="2">
    <source>
        <dbReference type="ARBA" id="ARBA00023043"/>
    </source>
</evidence>
<dbReference type="Gene3D" id="1.25.40.20">
    <property type="entry name" value="Ankyrin repeat-containing domain"/>
    <property type="match status" value="1"/>
</dbReference>
<dbReference type="SUPFAM" id="SSF52540">
    <property type="entry name" value="P-loop containing nucleoside triphosphate hydrolases"/>
    <property type="match status" value="1"/>
</dbReference>
<organism evidence="6 7">
    <name type="scientific">Orbilia ellipsospora</name>
    <dbReference type="NCBI Taxonomy" id="2528407"/>
    <lineage>
        <taxon>Eukaryota</taxon>
        <taxon>Fungi</taxon>
        <taxon>Dikarya</taxon>
        <taxon>Ascomycota</taxon>
        <taxon>Pezizomycotina</taxon>
        <taxon>Orbiliomycetes</taxon>
        <taxon>Orbiliales</taxon>
        <taxon>Orbiliaceae</taxon>
        <taxon>Orbilia</taxon>
    </lineage>
</organism>
<comment type="caution">
    <text evidence="6">The sequence shown here is derived from an EMBL/GenBank/DDBJ whole genome shotgun (WGS) entry which is preliminary data.</text>
</comment>
<dbReference type="PANTHER" id="PTHR24198">
    <property type="entry name" value="ANKYRIN REPEAT AND PROTEIN KINASE DOMAIN-CONTAINING PROTEIN"/>
    <property type="match status" value="1"/>
</dbReference>